<gene>
    <name evidence="2" type="ORF">QR90_06205</name>
</gene>
<dbReference type="GO" id="GO:0005886">
    <property type="term" value="C:plasma membrane"/>
    <property type="evidence" value="ECO:0007669"/>
    <property type="project" value="UniProtKB-SubCell"/>
</dbReference>
<feature type="transmembrane region" description="Helical" evidence="1">
    <location>
        <begin position="155"/>
        <end position="178"/>
    </location>
</feature>
<feature type="transmembrane region" description="Helical" evidence="1">
    <location>
        <begin position="117"/>
        <end position="143"/>
    </location>
</feature>
<protein>
    <recommendedName>
        <fullName evidence="4">ABC-2 type transport system permease protein</fullName>
    </recommendedName>
</protein>
<dbReference type="Pfam" id="PF12679">
    <property type="entry name" value="ABC2_membrane_2"/>
    <property type="match status" value="1"/>
</dbReference>
<sequence length="262" mass="27187">MWLEAWRQALQDSRRSLLWWAVGIAVYTAVLLAFFPMLKGNAALGELMQSLPEALRALAGDNLGTPAGYVGGKLLSLMPVVLTVFAALQGSALIAGQEERGWLEFPLAQPLPRATLLLGRAVALLTMLLVLGAALFLSILLAGQAFQAPLPTGHLLVTVALHTLGAWLFGALALALGAATGHPGLAVGVGAGLGVGLVVLQSVASQVPLLNDLAWLNPWKYALSDLPLEHAVSPTPLLVCLLLGAALIGLAAPAFGNRDVRG</sequence>
<keyword evidence="1" id="KW-0812">Transmembrane</keyword>
<dbReference type="EMBL" id="CP010028">
    <property type="protein sequence ID" value="AIZ44773.1"/>
    <property type="molecule type" value="Genomic_DNA"/>
</dbReference>
<organism evidence="2 3">
    <name type="scientific">Deinococcus radiopugnans</name>
    <dbReference type="NCBI Taxonomy" id="57497"/>
    <lineage>
        <taxon>Bacteria</taxon>
        <taxon>Thermotogati</taxon>
        <taxon>Deinococcota</taxon>
        <taxon>Deinococci</taxon>
        <taxon>Deinococcales</taxon>
        <taxon>Deinococcaceae</taxon>
        <taxon>Deinococcus</taxon>
    </lineage>
</organism>
<dbReference type="KEGG" id="dsw:QR90_06205"/>
<evidence type="ECO:0008006" key="4">
    <source>
        <dbReference type="Google" id="ProtNLM"/>
    </source>
</evidence>
<evidence type="ECO:0000313" key="2">
    <source>
        <dbReference type="EMBL" id="AIZ44773.1"/>
    </source>
</evidence>
<evidence type="ECO:0000313" key="3">
    <source>
        <dbReference type="Proteomes" id="UP000030634"/>
    </source>
</evidence>
<evidence type="ECO:0000256" key="1">
    <source>
        <dbReference type="SAM" id="Phobius"/>
    </source>
</evidence>
<accession>A0A0A7KJM2</accession>
<dbReference type="Proteomes" id="UP000030634">
    <property type="component" value="Chromosome"/>
</dbReference>
<keyword evidence="1" id="KW-1133">Transmembrane helix</keyword>
<reference evidence="3" key="1">
    <citation type="submission" date="2014-11" db="EMBL/GenBank/DDBJ databases">
        <title>Hymenobacter sp. DG25B genome submission.</title>
        <authorList>
            <person name="Jung H.-Y."/>
            <person name="Kim M.K."/>
            <person name="Srinivasan S."/>
            <person name="Lim S."/>
        </authorList>
    </citation>
    <scope>NUCLEOTIDE SEQUENCE [LARGE SCALE GENOMIC DNA]</scope>
    <source>
        <strain evidence="3">DY59</strain>
    </source>
</reference>
<keyword evidence="1" id="KW-0472">Membrane</keyword>
<feature type="transmembrane region" description="Helical" evidence="1">
    <location>
        <begin position="185"/>
        <end position="204"/>
    </location>
</feature>
<dbReference type="STRING" id="1182571.QR90_06205"/>
<feature type="transmembrane region" description="Helical" evidence="1">
    <location>
        <begin position="236"/>
        <end position="256"/>
    </location>
</feature>
<dbReference type="AlphaFoldDB" id="A0A0A7KJM2"/>
<feature type="transmembrane region" description="Helical" evidence="1">
    <location>
        <begin position="17"/>
        <end position="38"/>
    </location>
</feature>
<dbReference type="GO" id="GO:0140359">
    <property type="term" value="F:ABC-type transporter activity"/>
    <property type="evidence" value="ECO:0007669"/>
    <property type="project" value="InterPro"/>
</dbReference>
<proteinExistence type="predicted"/>
<dbReference type="HOGENOM" id="CLU_064090_0_0_0"/>
<feature type="transmembrane region" description="Helical" evidence="1">
    <location>
        <begin position="74"/>
        <end position="96"/>
    </location>
</feature>
<name>A0A0A7KJM2_9DEIO</name>
<dbReference type="RefSeq" id="WP_039683084.1">
    <property type="nucleotide sequence ID" value="NZ_CP010028.1"/>
</dbReference>